<dbReference type="PANTHER" id="PTHR36919">
    <property type="entry name" value="BLR1215 PROTEIN"/>
    <property type="match status" value="1"/>
</dbReference>
<dbReference type="Gene3D" id="2.40.128.520">
    <property type="match status" value="1"/>
</dbReference>
<evidence type="ECO:0000259" key="2">
    <source>
        <dbReference type="Pfam" id="PF09917"/>
    </source>
</evidence>
<feature type="chain" id="PRO_5018265903" evidence="1">
    <location>
        <begin position="20"/>
        <end position="143"/>
    </location>
</feature>
<evidence type="ECO:0000313" key="4">
    <source>
        <dbReference type="Proteomes" id="UP000272193"/>
    </source>
</evidence>
<proteinExistence type="predicted"/>
<name>A0A3N4USU0_9BURK</name>
<keyword evidence="1" id="KW-0732">Signal</keyword>
<dbReference type="Pfam" id="PF09917">
    <property type="entry name" value="DUF2147"/>
    <property type="match status" value="1"/>
</dbReference>
<organism evidence="3 4">
    <name type="scientific">Tibeticola sediminis</name>
    <dbReference type="NCBI Taxonomy" id="1917811"/>
    <lineage>
        <taxon>Bacteria</taxon>
        <taxon>Pseudomonadati</taxon>
        <taxon>Pseudomonadota</taxon>
        <taxon>Betaproteobacteria</taxon>
        <taxon>Burkholderiales</taxon>
        <taxon>Comamonadaceae</taxon>
        <taxon>Tibeticola</taxon>
    </lineage>
</organism>
<dbReference type="RefSeq" id="WP_124220700.1">
    <property type="nucleotide sequence ID" value="NZ_RKQL01000001.1"/>
</dbReference>
<comment type="caution">
    <text evidence="3">The sequence shown here is derived from an EMBL/GenBank/DDBJ whole genome shotgun (WGS) entry which is preliminary data.</text>
</comment>
<feature type="domain" description="DUF2147" evidence="2">
    <location>
        <begin position="25"/>
        <end position="141"/>
    </location>
</feature>
<evidence type="ECO:0000313" key="3">
    <source>
        <dbReference type="EMBL" id="RPE73118.1"/>
    </source>
</evidence>
<accession>A0A3N4USU0</accession>
<feature type="signal peptide" evidence="1">
    <location>
        <begin position="1"/>
        <end position="19"/>
    </location>
</feature>
<protein>
    <submittedName>
        <fullName evidence="3">Uncharacterized protein DUF2147</fullName>
    </submittedName>
</protein>
<keyword evidence="4" id="KW-1185">Reference proteome</keyword>
<dbReference type="Proteomes" id="UP000272193">
    <property type="component" value="Unassembled WGS sequence"/>
</dbReference>
<dbReference type="OrthoDB" id="9814399at2"/>
<dbReference type="InterPro" id="IPR019223">
    <property type="entry name" value="DUF2147"/>
</dbReference>
<reference evidence="3 4" key="1">
    <citation type="submission" date="2018-11" db="EMBL/GenBank/DDBJ databases">
        <title>Genomic Encyclopedia of Type Strains, Phase IV (KMG-IV): sequencing the most valuable type-strain genomes for metagenomic binning, comparative biology and taxonomic classification.</title>
        <authorList>
            <person name="Goeker M."/>
        </authorList>
    </citation>
    <scope>NUCLEOTIDE SEQUENCE [LARGE SCALE GENOMIC DNA]</scope>
    <source>
        <strain evidence="3 4">DSM 101684</strain>
    </source>
</reference>
<evidence type="ECO:0000256" key="1">
    <source>
        <dbReference type="SAM" id="SignalP"/>
    </source>
</evidence>
<dbReference type="EMBL" id="RKQL01000001">
    <property type="protein sequence ID" value="RPE73118.1"/>
    <property type="molecule type" value="Genomic_DNA"/>
</dbReference>
<sequence length="143" mass="15882">MKRSLFALGFVAFSGLAWAQLTPEGLWRNIDDKTGEAKAEIRIAATPSGALHGRIERALIQSAEPNCTACTDDRKGQPKVGLEIIRGAKKSPDDLVWEGGKILDPENGKEYTLRMTPIEDGKKLQVRGYIGPFYRTQVWVRVQ</sequence>
<gene>
    <name evidence="3" type="ORF">EDC62_0829</name>
</gene>
<dbReference type="PANTHER" id="PTHR36919:SF3">
    <property type="entry name" value="BLL5882 PROTEIN"/>
    <property type="match status" value="1"/>
</dbReference>
<dbReference type="AlphaFoldDB" id="A0A3N4USU0"/>